<feature type="transmembrane region" description="Helical" evidence="1">
    <location>
        <begin position="34"/>
        <end position="55"/>
    </location>
</feature>
<organism evidence="2 3">
    <name type="scientific">Massilicoli timonensis</name>
    <dbReference type="NCBI Taxonomy" id="2015901"/>
    <lineage>
        <taxon>Bacteria</taxon>
        <taxon>Bacillati</taxon>
        <taxon>Bacillota</taxon>
        <taxon>Erysipelotrichia</taxon>
        <taxon>Erysipelotrichales</taxon>
        <taxon>Erysipelotrichaceae</taxon>
        <taxon>Massilicoli</taxon>
    </lineage>
</organism>
<accession>A0ABT1SP65</accession>
<feature type="transmembrane region" description="Helical" evidence="1">
    <location>
        <begin position="5"/>
        <end position="22"/>
    </location>
</feature>
<protein>
    <submittedName>
        <fullName evidence="2">Uncharacterized protein</fullName>
    </submittedName>
</protein>
<proteinExistence type="predicted"/>
<evidence type="ECO:0000313" key="3">
    <source>
        <dbReference type="Proteomes" id="UP001524435"/>
    </source>
</evidence>
<sequence>MKLKWLWAALLYGAYGFAYFYVMLPPLNWHAPQFWQFLFFTVAPLLVVVIIYAFAKEGSARLSRLHKHMHVVQVEERTGNWKQAGKISTIVLACMILFPLGSALVTSRFFNAKDHAQRIDVKNVDFSEIPEVDFTKTPIIDRDSSVRLGDKVMGNMSELVSQFDVSDEYTQISYRNSVYRVTPLTYNGIIKYFQNREEGIPAYITVDSTSGKTELVKLKDLGLKGMKYVPSGMFNDNLMRHLRFSYPTEIFGSPSFEIDEDGHPWYICSTYTYKGVGTRKKVTGAIFLDPITGESKKYDAGDIPKWADRVYPEATVVEELDDNGSLQDGFLNSVFGQNGVTLTSEGYNYLEKDGDIWLYSGITSANSDESNLGFVLVNLRTHEAMKIKTAGANETSAMKSAQSEVKNYGYESTFPLLINVKGNPVYLMSLKDNGIIKMYATVSAIDYQKVATVNSDEGLNELLKETIALLGASSDDVVNKDSLEEAIITVSDIEKLMLDGTTIYYLRDENGAVYKITFSAKYENELVFLTVGKQLKITYMDQEGIKQIRSLQAADGNEGS</sequence>
<feature type="transmembrane region" description="Helical" evidence="1">
    <location>
        <begin position="87"/>
        <end position="110"/>
    </location>
</feature>
<keyword evidence="1" id="KW-0472">Membrane</keyword>
<evidence type="ECO:0000313" key="2">
    <source>
        <dbReference type="EMBL" id="MCQ5122470.1"/>
    </source>
</evidence>
<comment type="caution">
    <text evidence="2">The sequence shown here is derived from an EMBL/GenBank/DDBJ whole genome shotgun (WGS) entry which is preliminary data.</text>
</comment>
<dbReference type="EMBL" id="JANGCH010000016">
    <property type="protein sequence ID" value="MCQ5122470.1"/>
    <property type="molecule type" value="Genomic_DNA"/>
</dbReference>
<gene>
    <name evidence="2" type="ORF">NE663_09400</name>
</gene>
<keyword evidence="1" id="KW-1133">Transmembrane helix</keyword>
<keyword evidence="3" id="KW-1185">Reference proteome</keyword>
<evidence type="ECO:0000256" key="1">
    <source>
        <dbReference type="SAM" id="Phobius"/>
    </source>
</evidence>
<name>A0ABT1SP65_9FIRM</name>
<keyword evidence="1" id="KW-0812">Transmembrane</keyword>
<dbReference type="RefSeq" id="WP_102266688.1">
    <property type="nucleotide sequence ID" value="NZ_CALVCM010000029.1"/>
</dbReference>
<reference evidence="2 3" key="1">
    <citation type="submission" date="2022-06" db="EMBL/GenBank/DDBJ databases">
        <title>Isolation of gut microbiota from human fecal samples.</title>
        <authorList>
            <person name="Pamer E.G."/>
            <person name="Barat B."/>
            <person name="Waligurski E."/>
            <person name="Medina S."/>
            <person name="Paddock L."/>
            <person name="Mostad J."/>
        </authorList>
    </citation>
    <scope>NUCLEOTIDE SEQUENCE [LARGE SCALE GENOMIC DNA]</scope>
    <source>
        <strain evidence="2 3">DFI.6.1</strain>
    </source>
</reference>
<dbReference type="Proteomes" id="UP001524435">
    <property type="component" value="Unassembled WGS sequence"/>
</dbReference>